<feature type="domain" description="Radical SAM core" evidence="7">
    <location>
        <begin position="17"/>
        <end position="255"/>
    </location>
</feature>
<dbReference type="RefSeq" id="WP_046824622.1">
    <property type="nucleotide sequence ID" value="NZ_CAUQHC010000016.1"/>
</dbReference>
<reference evidence="8 9" key="1">
    <citation type="submission" date="2016-09" db="EMBL/GenBank/DDBJ databases">
        <authorList>
            <person name="Capua I."/>
            <person name="De Benedictis P."/>
            <person name="Joannis T."/>
            <person name="Lombin L.H."/>
            <person name="Cattoli G."/>
        </authorList>
    </citation>
    <scope>NUCLEOTIDE SEQUENCE [LARGE SCALE GENOMIC DNA]</scope>
    <source>
        <strain evidence="8 9">UB20</strain>
    </source>
</reference>
<dbReference type="OrthoDB" id="9795504at2"/>
<dbReference type="Pfam" id="PF04055">
    <property type="entry name" value="Radical_SAM"/>
    <property type="match status" value="1"/>
</dbReference>
<gene>
    <name evidence="8" type="ORF">TFUB20_00967</name>
</gene>
<dbReference type="SFLD" id="SFLDS00029">
    <property type="entry name" value="Radical_SAM"/>
    <property type="match status" value="1"/>
</dbReference>
<name>A0A1D3UJH9_TANFO</name>
<evidence type="ECO:0000256" key="6">
    <source>
        <dbReference type="ARBA" id="ARBA00023014"/>
    </source>
</evidence>
<evidence type="ECO:0000313" key="8">
    <source>
        <dbReference type="EMBL" id="SCQ20233.1"/>
    </source>
</evidence>
<dbReference type="InterPro" id="IPR040084">
    <property type="entry name" value="GTPase_Obg"/>
</dbReference>
<evidence type="ECO:0000256" key="1">
    <source>
        <dbReference type="ARBA" id="ARBA00001966"/>
    </source>
</evidence>
<evidence type="ECO:0000256" key="4">
    <source>
        <dbReference type="ARBA" id="ARBA00022723"/>
    </source>
</evidence>
<evidence type="ECO:0000313" key="9">
    <source>
        <dbReference type="Proteomes" id="UP000182057"/>
    </source>
</evidence>
<evidence type="ECO:0000256" key="5">
    <source>
        <dbReference type="ARBA" id="ARBA00023004"/>
    </source>
</evidence>
<dbReference type="PANTHER" id="PTHR43787:SF11">
    <property type="entry name" value="UPF0026 PROTEIN SLR1464"/>
    <property type="match status" value="1"/>
</dbReference>
<comment type="cofactor">
    <cofactor evidence="1">
        <name>[4Fe-4S] cluster</name>
        <dbReference type="ChEBI" id="CHEBI:49883"/>
    </cofactor>
</comment>
<keyword evidence="5" id="KW-0408">Iron</keyword>
<protein>
    <submittedName>
        <fullName evidence="8">Molybdenum cofactor biosynthesis protein A</fullName>
    </submittedName>
</protein>
<dbReference type="GO" id="GO:0046872">
    <property type="term" value="F:metal ion binding"/>
    <property type="evidence" value="ECO:0007669"/>
    <property type="project" value="UniProtKB-KW"/>
</dbReference>
<dbReference type="AlphaFoldDB" id="A0A1D3UJH9"/>
<evidence type="ECO:0000256" key="2">
    <source>
        <dbReference type="ARBA" id="ARBA00022485"/>
    </source>
</evidence>
<keyword evidence="2" id="KW-0004">4Fe-4S</keyword>
<evidence type="ECO:0000259" key="7">
    <source>
        <dbReference type="PROSITE" id="PS51918"/>
    </source>
</evidence>
<dbReference type="InterPro" id="IPR058240">
    <property type="entry name" value="rSAM_sf"/>
</dbReference>
<dbReference type="InterPro" id="IPR013785">
    <property type="entry name" value="Aldolase_TIM"/>
</dbReference>
<dbReference type="InterPro" id="IPR007197">
    <property type="entry name" value="rSAM"/>
</dbReference>
<evidence type="ECO:0000256" key="3">
    <source>
        <dbReference type="ARBA" id="ARBA00022691"/>
    </source>
</evidence>
<keyword evidence="6" id="KW-0411">Iron-sulfur</keyword>
<keyword evidence="3" id="KW-0949">S-adenosyl-L-methionine</keyword>
<dbReference type="GO" id="GO:0003824">
    <property type="term" value="F:catalytic activity"/>
    <property type="evidence" value="ECO:0007669"/>
    <property type="project" value="InterPro"/>
</dbReference>
<dbReference type="SUPFAM" id="SSF102114">
    <property type="entry name" value="Radical SAM enzymes"/>
    <property type="match status" value="1"/>
</dbReference>
<dbReference type="EMBL" id="FMMM01000033">
    <property type="protein sequence ID" value="SCQ20233.1"/>
    <property type="molecule type" value="Genomic_DNA"/>
</dbReference>
<dbReference type="Gene3D" id="3.20.20.70">
    <property type="entry name" value="Aldolase class I"/>
    <property type="match status" value="1"/>
</dbReference>
<dbReference type="Proteomes" id="UP000182057">
    <property type="component" value="Unassembled WGS sequence"/>
</dbReference>
<dbReference type="CDD" id="cd01335">
    <property type="entry name" value="Radical_SAM"/>
    <property type="match status" value="1"/>
</dbReference>
<keyword evidence="4" id="KW-0479">Metal-binding</keyword>
<proteinExistence type="predicted"/>
<dbReference type="PANTHER" id="PTHR43787">
    <property type="entry name" value="FEMO COFACTOR BIOSYNTHESIS PROTEIN NIFB-RELATED"/>
    <property type="match status" value="1"/>
</dbReference>
<organism evidence="8 9">
    <name type="scientific">Tannerella forsythia</name>
    <name type="common">Bacteroides forsythus</name>
    <dbReference type="NCBI Taxonomy" id="28112"/>
    <lineage>
        <taxon>Bacteria</taxon>
        <taxon>Pseudomonadati</taxon>
        <taxon>Bacteroidota</taxon>
        <taxon>Bacteroidia</taxon>
        <taxon>Bacteroidales</taxon>
        <taxon>Tannerellaceae</taxon>
        <taxon>Tannerella</taxon>
    </lineage>
</organism>
<accession>A0A1D3UJH9</accession>
<sequence>MSTILFQQIVYGPVHSRRLGVSLGINVSPLDGKRCSFNCIYCECGLNENFPAKRPAPKREDIRNALTVKLQEMAKKGVRPDVITFSGNGEPTMHPEFAGIIDDTLAVRDALCPLAKVAVLSNSTMLHKEEVMNALLKIDECIMKLDSVNDERMRQIDDPDRRDFTCEKLVRQLCRFDGRLVVQTMFLRGHRDGVAIDNTSDEEVAAWIDALKQIRPYKVMIYTIDRETPVRTLEKIPKVELDAIADRIHKETGIEVSVSY</sequence>
<dbReference type="SFLD" id="SFLDG01083">
    <property type="entry name" value="Uncharacterised_Radical_SAM_Su"/>
    <property type="match status" value="1"/>
</dbReference>
<dbReference type="GO" id="GO:0051539">
    <property type="term" value="F:4 iron, 4 sulfur cluster binding"/>
    <property type="evidence" value="ECO:0007669"/>
    <property type="project" value="UniProtKB-KW"/>
</dbReference>
<dbReference type="PROSITE" id="PS51918">
    <property type="entry name" value="RADICAL_SAM"/>
    <property type="match status" value="1"/>
</dbReference>